<organism evidence="1 2">
    <name type="scientific">Haloarcula rubra</name>
    <dbReference type="NCBI Taxonomy" id="2487747"/>
    <lineage>
        <taxon>Archaea</taxon>
        <taxon>Methanobacteriati</taxon>
        <taxon>Methanobacteriota</taxon>
        <taxon>Stenosarchaea group</taxon>
        <taxon>Halobacteria</taxon>
        <taxon>Halobacteriales</taxon>
        <taxon>Haloarculaceae</taxon>
        <taxon>Haloarcula</taxon>
    </lineage>
</organism>
<accession>A0AAW4PWH4</accession>
<name>A0AAW4PWH4_9EURY</name>
<dbReference type="AlphaFoldDB" id="A0AAW4PWH4"/>
<gene>
    <name evidence="1" type="ORF">EGH21_21140</name>
</gene>
<protein>
    <recommendedName>
        <fullName evidence="3">Transcriptional regulator</fullName>
    </recommendedName>
</protein>
<evidence type="ECO:0000313" key="2">
    <source>
        <dbReference type="Proteomes" id="UP001430377"/>
    </source>
</evidence>
<dbReference type="SUPFAM" id="SSF46785">
    <property type="entry name" value="Winged helix' DNA-binding domain"/>
    <property type="match status" value="1"/>
</dbReference>
<sequence>MTMSPDGILEVVSDIYKSTDRPVSTHTIAEAAETTPDRVTPVLNTLCRSEFVEWTESGVRPTVTGRQFLELDIELENVVVDVVDE</sequence>
<dbReference type="InterPro" id="IPR036390">
    <property type="entry name" value="WH_DNA-bd_sf"/>
</dbReference>
<dbReference type="EMBL" id="RKLR01000015">
    <property type="protein sequence ID" value="MBX0325534.1"/>
    <property type="molecule type" value="Genomic_DNA"/>
</dbReference>
<dbReference type="Proteomes" id="UP001430377">
    <property type="component" value="Unassembled WGS sequence"/>
</dbReference>
<comment type="caution">
    <text evidence="1">The sequence shown here is derived from an EMBL/GenBank/DDBJ whole genome shotgun (WGS) entry which is preliminary data.</text>
</comment>
<evidence type="ECO:0000313" key="1">
    <source>
        <dbReference type="EMBL" id="MBX0325534.1"/>
    </source>
</evidence>
<evidence type="ECO:0008006" key="3">
    <source>
        <dbReference type="Google" id="ProtNLM"/>
    </source>
</evidence>
<dbReference type="RefSeq" id="WP_220620395.1">
    <property type="nucleotide sequence ID" value="NZ_RKLR01000015.1"/>
</dbReference>
<keyword evidence="2" id="KW-1185">Reference proteome</keyword>
<reference evidence="1 2" key="1">
    <citation type="submission" date="2021-06" db="EMBL/GenBank/DDBJ databases">
        <title>Halomicroarcula sp. a new haloarchaeum isolated from saline soil.</title>
        <authorList>
            <person name="Duran-Viseras A."/>
            <person name="Sanchez-Porro C."/>
            <person name="Ventosa A."/>
        </authorList>
    </citation>
    <scope>NUCLEOTIDE SEQUENCE [LARGE SCALE GENOMIC DNA]</scope>
    <source>
        <strain evidence="1 2">F13</strain>
    </source>
</reference>
<proteinExistence type="predicted"/>